<protein>
    <submittedName>
        <fullName evidence="6">UvsX</fullName>
    </submittedName>
</protein>
<dbReference type="Pfam" id="PF00154">
    <property type="entry name" value="RecA_N"/>
    <property type="match status" value="1"/>
</dbReference>
<dbReference type="GO" id="GO:0003697">
    <property type="term" value="F:single-stranded DNA binding"/>
    <property type="evidence" value="ECO:0007669"/>
    <property type="project" value="InterPro"/>
</dbReference>
<dbReference type="EMBL" id="OU342829">
    <property type="protein sequence ID" value="CAG7581408.1"/>
    <property type="molecule type" value="Genomic_DNA"/>
</dbReference>
<keyword evidence="4" id="KW-0233">DNA recombination</keyword>
<proteinExistence type="inferred from homology"/>
<dbReference type="GO" id="GO:0006310">
    <property type="term" value="P:DNA recombination"/>
    <property type="evidence" value="ECO:0007669"/>
    <property type="project" value="UniProtKB-KW"/>
</dbReference>
<evidence type="ECO:0000256" key="1">
    <source>
        <dbReference type="ARBA" id="ARBA00009391"/>
    </source>
</evidence>
<reference evidence="6" key="1">
    <citation type="submission" date="2021-06" db="EMBL/GenBank/DDBJ databases">
        <authorList>
            <person name="Gannon L."/>
            <person name="Redgwell R T."/>
            <person name="Michniewski S."/>
            <person name="Harrison D C."/>
            <person name="Millard A."/>
        </authorList>
    </citation>
    <scope>NUCLEOTIDE SEQUENCE</scope>
</reference>
<dbReference type="InterPro" id="IPR027417">
    <property type="entry name" value="P-loop_NTPase"/>
</dbReference>
<keyword evidence="3" id="KW-0067">ATP-binding</keyword>
<feature type="domain" description="RecA family profile 1" evidence="5">
    <location>
        <begin position="38"/>
        <end position="215"/>
    </location>
</feature>
<evidence type="ECO:0000259" key="5">
    <source>
        <dbReference type="PROSITE" id="PS50162"/>
    </source>
</evidence>
<evidence type="ECO:0000313" key="6">
    <source>
        <dbReference type="EMBL" id="CAG7581408.1"/>
    </source>
</evidence>
<dbReference type="InterPro" id="IPR020588">
    <property type="entry name" value="RecA_ATP-bd"/>
</dbReference>
<comment type="similarity">
    <text evidence="1">Belongs to the RecA family.</text>
</comment>
<sequence length="408" mass="45603">MAKKKSKGRFEFSKIGKIVSGISEKTGILVEDSSNVIEKEFIGTGIYVLNALFSKSILNGGIQNNRITAIAGPSGVGKSFLCYNICREAQKDGYSIIYIDTEFSIELEDMENYGIDIDPEKLQLVRSNSVEDLKIMLTQLLGQLKEEKLAGYDIDKFLIVIDSAGQLASRKEIEDAKAGKEKADMTRAKAMKSLFRIVNSDLGFLKVPMLVTNHTYLSMDLFPRPIMSGGTGLIYSASTIIMLSKAKYKTGEEDADLGIGQSGVLVTAKADKNRLAKPAKIKFTIDFTKGCNPYDYLEFFCTPENFEKVGIAKGKMEVDKETGEMTFKPGGTRWYIRHLNKSVFSKQLNTPQVFTEEVLLALEPLIYKHFEYSSLDEMQETEEEFIKSQTDEYSDVDIDDVDGTELFS</sequence>
<accession>A0A8D9CCU7</accession>
<dbReference type="Gene3D" id="3.40.50.300">
    <property type="entry name" value="P-loop containing nucleotide triphosphate hydrolases"/>
    <property type="match status" value="1"/>
</dbReference>
<name>A0A8D9CCU7_9VIRU</name>
<evidence type="ECO:0000256" key="3">
    <source>
        <dbReference type="ARBA" id="ARBA00022840"/>
    </source>
</evidence>
<dbReference type="GO" id="GO:0005524">
    <property type="term" value="F:ATP binding"/>
    <property type="evidence" value="ECO:0007669"/>
    <property type="project" value="UniProtKB-KW"/>
</dbReference>
<gene>
    <name evidence="6" type="ORF">SLAVMIC_00827</name>
</gene>
<dbReference type="GO" id="GO:0006281">
    <property type="term" value="P:DNA repair"/>
    <property type="evidence" value="ECO:0007669"/>
    <property type="project" value="InterPro"/>
</dbReference>
<keyword evidence="2" id="KW-0547">Nucleotide-binding</keyword>
<evidence type="ECO:0000256" key="4">
    <source>
        <dbReference type="ARBA" id="ARBA00023172"/>
    </source>
</evidence>
<dbReference type="SUPFAM" id="SSF52540">
    <property type="entry name" value="P-loop containing nucleoside triphosphate hydrolases"/>
    <property type="match status" value="1"/>
</dbReference>
<dbReference type="GO" id="GO:0140664">
    <property type="term" value="F:ATP-dependent DNA damage sensor activity"/>
    <property type="evidence" value="ECO:0007669"/>
    <property type="project" value="InterPro"/>
</dbReference>
<dbReference type="SMART" id="SM00382">
    <property type="entry name" value="AAA"/>
    <property type="match status" value="1"/>
</dbReference>
<dbReference type="InterPro" id="IPR049428">
    <property type="entry name" value="RecA-like_N"/>
</dbReference>
<dbReference type="PROSITE" id="PS50162">
    <property type="entry name" value="RECA_2"/>
    <property type="match status" value="1"/>
</dbReference>
<organism evidence="6">
    <name type="scientific">uncultured marine phage</name>
    <dbReference type="NCBI Taxonomy" id="707152"/>
    <lineage>
        <taxon>Viruses</taxon>
        <taxon>environmental samples</taxon>
    </lineage>
</organism>
<dbReference type="PANTHER" id="PTHR45900:SF1">
    <property type="entry name" value="MITOCHONDRIAL DNA REPAIR PROTEIN RECA HOMOLOG-RELATED"/>
    <property type="match status" value="1"/>
</dbReference>
<evidence type="ECO:0000256" key="2">
    <source>
        <dbReference type="ARBA" id="ARBA00022741"/>
    </source>
</evidence>
<dbReference type="PANTHER" id="PTHR45900">
    <property type="entry name" value="RECA"/>
    <property type="match status" value="1"/>
</dbReference>
<dbReference type="InterPro" id="IPR013765">
    <property type="entry name" value="DNA_recomb/repair_RecA"/>
</dbReference>
<dbReference type="InterPro" id="IPR003593">
    <property type="entry name" value="AAA+_ATPase"/>
</dbReference>